<reference evidence="3" key="2">
    <citation type="submission" date="2018-03" db="EMBL/GenBank/DDBJ databases">
        <title>The Triticum urartu genome reveals the dynamic nature of wheat genome evolution.</title>
        <authorList>
            <person name="Ling H."/>
            <person name="Ma B."/>
            <person name="Shi X."/>
            <person name="Liu H."/>
            <person name="Dong L."/>
            <person name="Sun H."/>
            <person name="Cao Y."/>
            <person name="Gao Q."/>
            <person name="Zheng S."/>
            <person name="Li Y."/>
            <person name="Yu Y."/>
            <person name="Du H."/>
            <person name="Qi M."/>
            <person name="Li Y."/>
            <person name="Yu H."/>
            <person name="Cui Y."/>
            <person name="Wang N."/>
            <person name="Chen C."/>
            <person name="Wu H."/>
            <person name="Zhao Y."/>
            <person name="Zhang J."/>
            <person name="Li Y."/>
            <person name="Zhou W."/>
            <person name="Zhang B."/>
            <person name="Hu W."/>
            <person name="Eijk M."/>
            <person name="Tang J."/>
            <person name="Witsenboer H."/>
            <person name="Zhao S."/>
            <person name="Li Z."/>
            <person name="Zhang A."/>
            <person name="Wang D."/>
            <person name="Liang C."/>
        </authorList>
    </citation>
    <scope>NUCLEOTIDE SEQUENCE [LARGE SCALE GENOMIC DNA]</scope>
    <source>
        <strain evidence="3">cv. G1812</strain>
    </source>
</reference>
<dbReference type="InterPro" id="IPR011676">
    <property type="entry name" value="DUF1618"/>
</dbReference>
<dbReference type="PANTHER" id="PTHR33074:SF74">
    <property type="entry name" value="DUF1618 DOMAIN-CONTAINING PROTEIN"/>
    <property type="match status" value="1"/>
</dbReference>
<protein>
    <recommendedName>
        <fullName evidence="2">DUF1618 domain-containing protein</fullName>
    </recommendedName>
</protein>
<reference evidence="4" key="1">
    <citation type="journal article" date="2013" name="Nature">
        <title>Draft genome of the wheat A-genome progenitor Triticum urartu.</title>
        <authorList>
            <person name="Ling H.Q."/>
            <person name="Zhao S."/>
            <person name="Liu D."/>
            <person name="Wang J."/>
            <person name="Sun H."/>
            <person name="Zhang C."/>
            <person name="Fan H."/>
            <person name="Li D."/>
            <person name="Dong L."/>
            <person name="Tao Y."/>
            <person name="Gao C."/>
            <person name="Wu H."/>
            <person name="Li Y."/>
            <person name="Cui Y."/>
            <person name="Guo X."/>
            <person name="Zheng S."/>
            <person name="Wang B."/>
            <person name="Yu K."/>
            <person name="Liang Q."/>
            <person name="Yang W."/>
            <person name="Lou X."/>
            <person name="Chen J."/>
            <person name="Feng M."/>
            <person name="Jian J."/>
            <person name="Zhang X."/>
            <person name="Luo G."/>
            <person name="Jiang Y."/>
            <person name="Liu J."/>
            <person name="Wang Z."/>
            <person name="Sha Y."/>
            <person name="Zhang B."/>
            <person name="Wu H."/>
            <person name="Tang D."/>
            <person name="Shen Q."/>
            <person name="Xue P."/>
            <person name="Zou S."/>
            <person name="Wang X."/>
            <person name="Liu X."/>
            <person name="Wang F."/>
            <person name="Yang Y."/>
            <person name="An X."/>
            <person name="Dong Z."/>
            <person name="Zhang K."/>
            <person name="Zhang X."/>
            <person name="Luo M.C."/>
            <person name="Dvorak J."/>
            <person name="Tong Y."/>
            <person name="Wang J."/>
            <person name="Yang H."/>
            <person name="Li Z."/>
            <person name="Wang D."/>
            <person name="Zhang A."/>
            <person name="Wang J."/>
        </authorList>
    </citation>
    <scope>NUCLEOTIDE SEQUENCE</scope>
    <source>
        <strain evidence="4">cv. G1812</strain>
    </source>
</reference>
<dbReference type="Pfam" id="PF07762">
    <property type="entry name" value="DUF1618"/>
    <property type="match status" value="1"/>
</dbReference>
<name>A0A8R7TEF2_TRIUA</name>
<evidence type="ECO:0000259" key="2">
    <source>
        <dbReference type="Pfam" id="PF07762"/>
    </source>
</evidence>
<sequence>MGDAANASRRRRLASILLSRKPRFTDSTNETTATVISRDGFTMKVSFWMADPPQLSIFSIHCCSPPHLQDRPYSEFSVSPRVVGVGAEGRFVLFRAVFNGHYASEYFLYKAGESPLLDRIPSPDEYCDDDRDDLRGVREFGILQLGSHYLVAALCLAPSSDDYHLWIYSSEKKSWITRTLPNPCPVVDRIIPDKVISLGEGLLGWVDLSHGLLMCDLGQDHVSFIPLPELLPGNRYKLKCPIPPTTAKRKIKLEDESFLWFRDLTCVDGVLKFIEMENLAPGTQSNKEGIVYDSDLIMSLERKEDWNSKQLSFGGAWRAVTWTRTFSSNCWRQTCAADVADILVDESLLPGLDMTLGNLYSAFPILSPDGDDILYIKSVLKPSIHDGWVADVDLGNKAVKAIGKYYLPDDFYYELRYDPQHPFFACTLSRHLDMTPGTEVSACRKIPEEASSSANQPSNSSICVGELNSCEPRSKIQRPWEWAQKNKRARNAVGSIMQNDHISQVHPIENNLRKQLDEKVLELEREIEHELERKKERKTQQQCFKKWDAPCYPPGQSLWPQNNLPARQYFNKPDGPCGPGYASFAPVHGRHNNQPLWLQLPPLKRLFTYSSEFGPHEVPQPSFNNSSGASYHWYPQQLTAPNSFAYGAHTGYGKYQHQWEKPPNILELPVASWEHSPSPS</sequence>
<reference evidence="3" key="3">
    <citation type="submission" date="2022-06" db="UniProtKB">
        <authorList>
            <consortium name="EnsemblPlants"/>
        </authorList>
    </citation>
    <scope>IDENTIFICATION</scope>
</reference>
<gene>
    <name evidence="3" type="primary">LOC125536041</name>
</gene>
<organism evidence="3 4">
    <name type="scientific">Triticum urartu</name>
    <name type="common">Red wild einkorn</name>
    <name type="synonym">Crithodium urartu</name>
    <dbReference type="NCBI Taxonomy" id="4572"/>
    <lineage>
        <taxon>Eukaryota</taxon>
        <taxon>Viridiplantae</taxon>
        <taxon>Streptophyta</taxon>
        <taxon>Embryophyta</taxon>
        <taxon>Tracheophyta</taxon>
        <taxon>Spermatophyta</taxon>
        <taxon>Magnoliopsida</taxon>
        <taxon>Liliopsida</taxon>
        <taxon>Poales</taxon>
        <taxon>Poaceae</taxon>
        <taxon>BOP clade</taxon>
        <taxon>Pooideae</taxon>
        <taxon>Triticodae</taxon>
        <taxon>Triticeae</taxon>
        <taxon>Triticinae</taxon>
        <taxon>Triticum</taxon>
    </lineage>
</organism>
<evidence type="ECO:0000256" key="1">
    <source>
        <dbReference type="SAM" id="Coils"/>
    </source>
</evidence>
<dbReference type="Gramene" id="TuG1812G0200001535.01.T04">
    <property type="protein sequence ID" value="TuG1812G0200001535.01.T04"/>
    <property type="gene ID" value="TuG1812G0200001535.01"/>
</dbReference>
<accession>A0A8R7TEF2</accession>
<dbReference type="AlphaFoldDB" id="A0A8R7TEF2"/>
<evidence type="ECO:0000313" key="3">
    <source>
        <dbReference type="EnsemblPlants" id="TuG1812G0200001535.01.T04"/>
    </source>
</evidence>
<keyword evidence="4" id="KW-1185">Reference proteome</keyword>
<dbReference type="Proteomes" id="UP000015106">
    <property type="component" value="Chromosome 2"/>
</dbReference>
<dbReference type="EnsemblPlants" id="TuG1812G0200001535.01.T04">
    <property type="protein sequence ID" value="TuG1812G0200001535.01.T04"/>
    <property type="gene ID" value="TuG1812G0200001535.01"/>
</dbReference>
<keyword evidence="1" id="KW-0175">Coiled coil</keyword>
<proteinExistence type="predicted"/>
<feature type="domain" description="DUF1618" evidence="2">
    <location>
        <begin position="205"/>
        <end position="375"/>
    </location>
</feature>
<dbReference type="PANTHER" id="PTHR33074">
    <property type="entry name" value="EXPRESSED PROTEIN-RELATED"/>
    <property type="match status" value="1"/>
</dbReference>
<feature type="coiled-coil region" evidence="1">
    <location>
        <begin position="513"/>
        <end position="541"/>
    </location>
</feature>
<evidence type="ECO:0000313" key="4">
    <source>
        <dbReference type="Proteomes" id="UP000015106"/>
    </source>
</evidence>